<keyword evidence="2" id="KW-0012">Acyltransferase</keyword>
<dbReference type="InterPro" id="IPR007172">
    <property type="entry name" value="DUF374"/>
</dbReference>
<evidence type="ECO:0000259" key="1">
    <source>
        <dbReference type="Pfam" id="PF04028"/>
    </source>
</evidence>
<dbReference type="GO" id="GO:0016746">
    <property type="term" value="F:acyltransferase activity"/>
    <property type="evidence" value="ECO:0007669"/>
    <property type="project" value="UniProtKB-KW"/>
</dbReference>
<gene>
    <name evidence="2" type="ORF">IOD40_10785</name>
</gene>
<dbReference type="Proteomes" id="UP000601789">
    <property type="component" value="Unassembled WGS sequence"/>
</dbReference>
<evidence type="ECO:0000313" key="2">
    <source>
        <dbReference type="EMBL" id="MBI1621147.1"/>
    </source>
</evidence>
<dbReference type="CDD" id="cd07983">
    <property type="entry name" value="LPLAT_DUF374-like"/>
    <property type="match status" value="1"/>
</dbReference>
<keyword evidence="2" id="KW-0808">Transferase</keyword>
<sequence length="263" mass="28299">MDETKPSTDAAALSQKERSSKPRLLKRFWKKVRHPLTKSKFARNVLTYLIIFAVKLVYKTNRVAPGSDNVEPVIAAHTPAIAALWHGQHLLAPAFNPRENKMVALFSRSADAELNARVAEKLGFGVVRGSGGRPDAASAGKGGARALIALKRTLDSGMNVAMIADIPHGTPRSAGLGIVTLAKHSGRPIVPVAIATSRRTVLEKSWDKTTINLPFGKQALALGDPIYVPAEADEAMMEAKRLEVTAALNAATTRAYQLVDDPR</sequence>
<dbReference type="EMBL" id="JADGMQ010000006">
    <property type="protein sequence ID" value="MBI1621147.1"/>
    <property type="molecule type" value="Genomic_DNA"/>
</dbReference>
<name>A0ABS0SCW8_9HYPH</name>
<keyword evidence="3" id="KW-1185">Reference proteome</keyword>
<proteinExistence type="predicted"/>
<evidence type="ECO:0000313" key="3">
    <source>
        <dbReference type="Proteomes" id="UP000601789"/>
    </source>
</evidence>
<accession>A0ABS0SCW8</accession>
<comment type="caution">
    <text evidence="2">The sequence shown here is derived from an EMBL/GenBank/DDBJ whole genome shotgun (WGS) entry which is preliminary data.</text>
</comment>
<dbReference type="RefSeq" id="WP_198476551.1">
    <property type="nucleotide sequence ID" value="NZ_JADGMQ010000006.1"/>
</dbReference>
<dbReference type="Pfam" id="PF04028">
    <property type="entry name" value="DUF374"/>
    <property type="match status" value="1"/>
</dbReference>
<feature type="domain" description="DUF374" evidence="1">
    <location>
        <begin position="97"/>
        <end position="169"/>
    </location>
</feature>
<organism evidence="2 3">
    <name type="scientific">Aquamicrobium zhengzhouense</name>
    <dbReference type="NCBI Taxonomy" id="2781738"/>
    <lineage>
        <taxon>Bacteria</taxon>
        <taxon>Pseudomonadati</taxon>
        <taxon>Pseudomonadota</taxon>
        <taxon>Alphaproteobacteria</taxon>
        <taxon>Hyphomicrobiales</taxon>
        <taxon>Phyllobacteriaceae</taxon>
        <taxon>Aquamicrobium</taxon>
    </lineage>
</organism>
<reference evidence="2 3" key="1">
    <citation type="submission" date="2020-10" db="EMBL/GenBank/DDBJ databases">
        <title>Aquamicrobium zhengzhouensis sp. nov., a exopolysaccharide producing bacterium isolated from farmland soil.</title>
        <authorList>
            <person name="Wang X."/>
        </authorList>
    </citation>
    <scope>NUCLEOTIDE SEQUENCE [LARGE SCALE GENOMIC DNA]</scope>
    <source>
        <strain evidence="3">cd-1</strain>
    </source>
</reference>
<protein>
    <submittedName>
        <fullName evidence="2">Lysophospholipid acyltransferase family protein</fullName>
    </submittedName>
</protein>